<feature type="binding site" evidence="14">
    <location>
        <position position="115"/>
    </location>
    <ligand>
        <name>ATP</name>
        <dbReference type="ChEBI" id="CHEBI:30616"/>
    </ligand>
</feature>
<dbReference type="Proteomes" id="UP000237350">
    <property type="component" value="Unassembled WGS sequence"/>
</dbReference>
<dbReference type="SUPFAM" id="SSF55821">
    <property type="entry name" value="YrdC/RibB"/>
    <property type="match status" value="1"/>
</dbReference>
<evidence type="ECO:0000256" key="3">
    <source>
        <dbReference type="ARBA" id="ARBA00012584"/>
    </source>
</evidence>
<dbReference type="GO" id="GO:0000049">
    <property type="term" value="F:tRNA binding"/>
    <property type="evidence" value="ECO:0007669"/>
    <property type="project" value="TreeGrafter"/>
</dbReference>
<dbReference type="GO" id="GO:0006450">
    <property type="term" value="P:regulation of translational fidelity"/>
    <property type="evidence" value="ECO:0007669"/>
    <property type="project" value="TreeGrafter"/>
</dbReference>
<keyword evidence="8 13" id="KW-0548">Nucleotidyltransferase</keyword>
<evidence type="ECO:0000256" key="11">
    <source>
        <dbReference type="ARBA" id="ARBA00029774"/>
    </source>
</evidence>
<protein>
    <recommendedName>
        <fullName evidence="4 13">Threonylcarbamoyl-AMP synthase</fullName>
        <shortName evidence="13">TC-AMP synthase</shortName>
        <ecNumber evidence="3 13">2.7.7.87</ecNumber>
    </recommendedName>
    <alternativeName>
        <fullName evidence="11 13">L-threonylcarbamoyladenylate synthase</fullName>
    </alternativeName>
</protein>
<evidence type="ECO:0000256" key="9">
    <source>
        <dbReference type="ARBA" id="ARBA00022741"/>
    </source>
</evidence>
<organism evidence="16 17">
    <name type="scientific">Alkalispirochaeta sphaeroplastigenens</name>
    <dbReference type="NCBI Taxonomy" id="1187066"/>
    <lineage>
        <taxon>Bacteria</taxon>
        <taxon>Pseudomonadati</taxon>
        <taxon>Spirochaetota</taxon>
        <taxon>Spirochaetia</taxon>
        <taxon>Spirochaetales</taxon>
        <taxon>Spirochaetaceae</taxon>
        <taxon>Alkalispirochaeta</taxon>
    </lineage>
</organism>
<comment type="similarity">
    <text evidence="2 13">Belongs to the SUA5 family.</text>
</comment>
<dbReference type="GO" id="GO:0008033">
    <property type="term" value="P:tRNA processing"/>
    <property type="evidence" value="ECO:0007669"/>
    <property type="project" value="UniProtKB-KW"/>
</dbReference>
<evidence type="ECO:0000256" key="14">
    <source>
        <dbReference type="PIRSR" id="PIRSR004930-1"/>
    </source>
</evidence>
<dbReference type="InterPro" id="IPR005145">
    <property type="entry name" value="Sua5_C"/>
</dbReference>
<evidence type="ECO:0000256" key="7">
    <source>
        <dbReference type="ARBA" id="ARBA00022694"/>
    </source>
</evidence>
<keyword evidence="17" id="KW-1185">Reference proteome</keyword>
<evidence type="ECO:0000256" key="2">
    <source>
        <dbReference type="ARBA" id="ARBA00007663"/>
    </source>
</evidence>
<dbReference type="PANTHER" id="PTHR17490:SF16">
    <property type="entry name" value="THREONYLCARBAMOYL-AMP SYNTHASE"/>
    <property type="match status" value="1"/>
</dbReference>
<comment type="subcellular location">
    <subcellularLocation>
        <location evidence="1 13">Cytoplasm</location>
    </subcellularLocation>
</comment>
<dbReference type="InterPro" id="IPR038385">
    <property type="entry name" value="Sua5/YwlC_C"/>
</dbReference>
<evidence type="ECO:0000313" key="16">
    <source>
        <dbReference type="EMBL" id="POQ98742.1"/>
    </source>
</evidence>
<feature type="binding site" evidence="14">
    <location>
        <position position="153"/>
    </location>
    <ligand>
        <name>L-threonine</name>
        <dbReference type="ChEBI" id="CHEBI:57926"/>
    </ligand>
</feature>
<dbReference type="EMBL" id="LPWH01000117">
    <property type="protein sequence ID" value="POQ98742.1"/>
    <property type="molecule type" value="Genomic_DNA"/>
</dbReference>
<dbReference type="InterPro" id="IPR010923">
    <property type="entry name" value="T(6)A37_SUA5"/>
</dbReference>
<evidence type="ECO:0000256" key="1">
    <source>
        <dbReference type="ARBA" id="ARBA00004496"/>
    </source>
</evidence>
<evidence type="ECO:0000256" key="10">
    <source>
        <dbReference type="ARBA" id="ARBA00022840"/>
    </source>
</evidence>
<evidence type="ECO:0000256" key="6">
    <source>
        <dbReference type="ARBA" id="ARBA00022679"/>
    </source>
</evidence>
<dbReference type="InterPro" id="IPR006070">
    <property type="entry name" value="Sua5-like_dom"/>
</dbReference>
<dbReference type="Gene3D" id="3.90.870.10">
    <property type="entry name" value="DHBP synthase"/>
    <property type="match status" value="1"/>
</dbReference>
<feature type="binding site" evidence="14">
    <location>
        <position position="93"/>
    </location>
    <ligand>
        <name>L-threonine</name>
        <dbReference type="ChEBI" id="CHEBI:57926"/>
    </ligand>
</feature>
<dbReference type="PIRSF" id="PIRSF004930">
    <property type="entry name" value="Tln_factor_SUA5"/>
    <property type="match status" value="1"/>
</dbReference>
<accession>A0A2S4JGS6</accession>
<comment type="function">
    <text evidence="13">Required for the formation of a threonylcarbamoyl group on adenosine at position 37 (t(6)A37) in tRNAs that read codons beginning with adenine.</text>
</comment>
<feature type="binding site" evidence="14">
    <location>
        <position position="203"/>
    </location>
    <ligand>
        <name>ATP</name>
        <dbReference type="ChEBI" id="CHEBI:30616"/>
    </ligand>
</feature>
<dbReference type="EC" id="2.7.7.87" evidence="3 13"/>
<feature type="binding site" evidence="14">
    <location>
        <position position="123"/>
    </location>
    <ligand>
        <name>ATP</name>
        <dbReference type="ChEBI" id="CHEBI:30616"/>
    </ligand>
</feature>
<dbReference type="InterPro" id="IPR050156">
    <property type="entry name" value="TC-AMP_synthase_SUA5"/>
</dbReference>
<dbReference type="GO" id="GO:0005524">
    <property type="term" value="F:ATP binding"/>
    <property type="evidence" value="ECO:0007669"/>
    <property type="project" value="UniProtKB-UniRule"/>
</dbReference>
<keyword evidence="7 13" id="KW-0819">tRNA processing</keyword>
<dbReference type="Pfam" id="PF03481">
    <property type="entry name" value="Sua5_C"/>
    <property type="match status" value="1"/>
</dbReference>
<comment type="catalytic activity">
    <reaction evidence="12 13">
        <text>L-threonine + hydrogencarbonate + ATP = L-threonylcarbamoyladenylate + diphosphate + H2O</text>
        <dbReference type="Rhea" id="RHEA:36407"/>
        <dbReference type="ChEBI" id="CHEBI:15377"/>
        <dbReference type="ChEBI" id="CHEBI:17544"/>
        <dbReference type="ChEBI" id="CHEBI:30616"/>
        <dbReference type="ChEBI" id="CHEBI:33019"/>
        <dbReference type="ChEBI" id="CHEBI:57926"/>
        <dbReference type="ChEBI" id="CHEBI:73682"/>
        <dbReference type="EC" id="2.7.7.87"/>
    </reaction>
</comment>
<comment type="caution">
    <text evidence="16">The sequence shown here is derived from an EMBL/GenBank/DDBJ whole genome shotgun (WGS) entry which is preliminary data.</text>
</comment>
<dbReference type="Gene3D" id="3.40.50.11030">
    <property type="entry name" value="Threonylcarbamoyl-AMP synthase, C-terminal domain"/>
    <property type="match status" value="1"/>
</dbReference>
<keyword evidence="9 13" id="KW-0547">Nucleotide-binding</keyword>
<evidence type="ECO:0000256" key="4">
    <source>
        <dbReference type="ARBA" id="ARBA00015492"/>
    </source>
</evidence>
<proteinExistence type="inferred from homology"/>
<dbReference type="GO" id="GO:0005737">
    <property type="term" value="C:cytoplasm"/>
    <property type="evidence" value="ECO:0007669"/>
    <property type="project" value="UniProtKB-SubCell"/>
</dbReference>
<dbReference type="AlphaFoldDB" id="A0A2S4JGS6"/>
<keyword evidence="10 13" id="KW-0067">ATP-binding</keyword>
<dbReference type="GO" id="GO:0003725">
    <property type="term" value="F:double-stranded RNA binding"/>
    <property type="evidence" value="ECO:0007669"/>
    <property type="project" value="UniProtKB-UniRule"/>
</dbReference>
<evidence type="ECO:0000313" key="17">
    <source>
        <dbReference type="Proteomes" id="UP000237350"/>
    </source>
</evidence>
<evidence type="ECO:0000259" key="15">
    <source>
        <dbReference type="PROSITE" id="PS51163"/>
    </source>
</evidence>
<feature type="binding site" evidence="14">
    <location>
        <position position="89"/>
    </location>
    <ligand>
        <name>ATP</name>
        <dbReference type="ChEBI" id="CHEBI:30616"/>
    </ligand>
</feature>
<feature type="binding site" evidence="14">
    <location>
        <position position="7"/>
    </location>
    <ligand>
        <name>L-threonine</name>
        <dbReference type="ChEBI" id="CHEBI:57926"/>
    </ligand>
</feature>
<feature type="binding site" evidence="14">
    <location>
        <position position="30"/>
    </location>
    <ligand>
        <name>ATP</name>
        <dbReference type="ChEBI" id="CHEBI:30616"/>
    </ligand>
</feature>
<keyword evidence="5 13" id="KW-0963">Cytoplasm</keyword>
<dbReference type="GO" id="GO:0061710">
    <property type="term" value="F:L-threonylcarbamoyladenylate synthase"/>
    <property type="evidence" value="ECO:0007669"/>
    <property type="project" value="UniProtKB-EC"/>
</dbReference>
<evidence type="ECO:0000256" key="8">
    <source>
        <dbReference type="ARBA" id="ARBA00022695"/>
    </source>
</evidence>
<gene>
    <name evidence="16" type="ORF">AU468_11925</name>
</gene>
<keyword evidence="6 13" id="KW-0808">Transferase</keyword>
<dbReference type="InterPro" id="IPR017945">
    <property type="entry name" value="DHBP_synth_RibB-like_a/b_dom"/>
</dbReference>
<dbReference type="Pfam" id="PF01300">
    <property type="entry name" value="Sua5_yciO_yrdC"/>
    <property type="match status" value="1"/>
</dbReference>
<reference evidence="17" key="1">
    <citation type="submission" date="2015-12" db="EMBL/GenBank/DDBJ databases">
        <authorList>
            <person name="Lodha T.D."/>
            <person name="Chintalapati S."/>
            <person name="Chintalapati V.R."/>
            <person name="Sravanthi T."/>
        </authorList>
    </citation>
    <scope>NUCLEOTIDE SEQUENCE [LARGE SCALE GENOMIC DNA]</scope>
    <source>
        <strain evidence="17">JC133</strain>
    </source>
</reference>
<dbReference type="PROSITE" id="PS51163">
    <property type="entry name" value="YRDC"/>
    <property type="match status" value="1"/>
</dbReference>
<feature type="binding site" evidence="14">
    <location>
        <position position="34"/>
    </location>
    <ligand>
        <name>ATP</name>
        <dbReference type="ChEBI" id="CHEBI:30616"/>
    </ligand>
</feature>
<feature type="binding site" evidence="14">
    <location>
        <position position="39"/>
    </location>
    <ligand>
        <name>L-threonine</name>
        <dbReference type="ChEBI" id="CHEBI:57926"/>
    </ligand>
</feature>
<feature type="domain" description="YrdC-like" evidence="15">
    <location>
        <begin position="1"/>
        <end position="172"/>
    </location>
</feature>
<dbReference type="PANTHER" id="PTHR17490">
    <property type="entry name" value="SUA5"/>
    <property type="match status" value="1"/>
</dbReference>
<name>A0A2S4JGS6_9SPIO</name>
<dbReference type="NCBIfam" id="TIGR00057">
    <property type="entry name" value="L-threonylcarbamoyladenylate synthase"/>
    <property type="match status" value="1"/>
</dbReference>
<evidence type="ECO:0000256" key="13">
    <source>
        <dbReference type="PIRNR" id="PIRNR004930"/>
    </source>
</evidence>
<evidence type="ECO:0000256" key="12">
    <source>
        <dbReference type="ARBA" id="ARBA00048366"/>
    </source>
</evidence>
<sequence>MVIPTETVYGLGASAVDPGAVRAVFAAKERPLDNPLIVHFGDSSDAVAVVPPPLGLTRALLEAFAPGPLTVIIPAPSWAVPEVRCGLPTVALRVPDHPLARRIISRAGVPVAAPSANRSGRPSPTSREMAWDEMARRVAAVVDGGPCTVGIESTVVDATSDRDVVILRPGTISRDEIARRLGCAVRLQTRGDRRSPGTRYRHYTPRVPVVLVAPPDLERAREEALDLLSSGALRVLSAGSFGGYDAYAEGVYRAFWEAEQRGCSLILAEDPPPGLAEGLVDRLHRAARGSYRPGELASVLASPGAPA</sequence>
<feature type="binding site" evidence="14">
    <location>
        <position position="168"/>
    </location>
    <ligand>
        <name>ATP</name>
        <dbReference type="ChEBI" id="CHEBI:30616"/>
    </ligand>
</feature>
<evidence type="ECO:0000256" key="5">
    <source>
        <dbReference type="ARBA" id="ARBA00022490"/>
    </source>
</evidence>
<feature type="binding site" evidence="14">
    <location>
        <position position="113"/>
    </location>
    <ligand>
        <name>L-threonine</name>
        <dbReference type="ChEBI" id="CHEBI:57926"/>
    </ligand>
</feature>